<keyword evidence="7 17" id="KW-0679">Respiratory chain</keyword>
<geneLocation type="mitochondrion" evidence="18"/>
<proteinExistence type="inferred from homology"/>
<evidence type="ECO:0000256" key="2">
    <source>
        <dbReference type="ARBA" id="ARBA00004225"/>
    </source>
</evidence>
<keyword evidence="17" id="KW-0999">Mitochondrion inner membrane</keyword>
<dbReference type="GO" id="GO:0008137">
    <property type="term" value="F:NADH dehydrogenase (ubiquinone) activity"/>
    <property type="evidence" value="ECO:0007669"/>
    <property type="project" value="UniProtKB-EC"/>
</dbReference>
<gene>
    <name evidence="18" type="primary">nad4l</name>
</gene>
<dbReference type="EMBL" id="KX943433">
    <property type="protein sequence ID" value="APX39975.1"/>
    <property type="molecule type" value="Genomic_DNA"/>
</dbReference>
<reference evidence="18" key="1">
    <citation type="journal article" date="2015" name="Methods Ecol Evol 6">
        <title>Validating the power of mitochondrial metagenomics for community ecology and phylogenetics of complex assemblages.</title>
        <authorList>
            <person name="Gomez-Rodriguez C."/>
            <person name="Crampton-Platt A."/>
            <person name="Timmermans M.J.T.N."/>
            <person name="Baselga A."/>
            <person name="Vogler A.P."/>
        </authorList>
    </citation>
    <scope>NUCLEOTIDE SEQUENCE</scope>
</reference>
<accession>A0A3G1GQA1</accession>
<evidence type="ECO:0000256" key="3">
    <source>
        <dbReference type="ARBA" id="ARBA00010519"/>
    </source>
</evidence>
<evidence type="ECO:0000256" key="8">
    <source>
        <dbReference type="ARBA" id="ARBA00022692"/>
    </source>
</evidence>
<keyword evidence="6 17" id="KW-0813">Transport</keyword>
<keyword evidence="11 17" id="KW-1133">Transmembrane helix</keyword>
<comment type="subcellular location">
    <subcellularLocation>
        <location evidence="17">Mitochondrion inner membrane</location>
        <topology evidence="17">Multi-pass membrane protein</topology>
    </subcellularLocation>
    <subcellularLocation>
        <location evidence="2">Mitochondrion membrane</location>
        <topology evidence="2">Multi-pass membrane protein</topology>
    </subcellularLocation>
</comment>
<evidence type="ECO:0000256" key="5">
    <source>
        <dbReference type="ARBA" id="ARBA00016612"/>
    </source>
</evidence>
<keyword evidence="12 17" id="KW-0520">NAD</keyword>
<name>A0A3G1GQA1_9CUCU</name>
<evidence type="ECO:0000256" key="12">
    <source>
        <dbReference type="ARBA" id="ARBA00023027"/>
    </source>
</evidence>
<keyword evidence="8 17" id="KW-0812">Transmembrane</keyword>
<evidence type="ECO:0000256" key="9">
    <source>
        <dbReference type="ARBA" id="ARBA00022967"/>
    </source>
</evidence>
<evidence type="ECO:0000256" key="16">
    <source>
        <dbReference type="ARBA" id="ARBA00049551"/>
    </source>
</evidence>
<evidence type="ECO:0000256" key="17">
    <source>
        <dbReference type="RuleBase" id="RU004419"/>
    </source>
</evidence>
<evidence type="ECO:0000256" key="13">
    <source>
        <dbReference type="ARBA" id="ARBA00023075"/>
    </source>
</evidence>
<evidence type="ECO:0000256" key="6">
    <source>
        <dbReference type="ARBA" id="ARBA00022448"/>
    </source>
</evidence>
<dbReference type="EC" id="7.1.1.2" evidence="4 17"/>
<dbReference type="GO" id="GO:0042773">
    <property type="term" value="P:ATP synthesis coupled electron transport"/>
    <property type="evidence" value="ECO:0007669"/>
    <property type="project" value="UniProtKB-UniRule"/>
</dbReference>
<dbReference type="Pfam" id="PF00420">
    <property type="entry name" value="Oxidored_q2"/>
    <property type="match status" value="1"/>
</dbReference>
<evidence type="ECO:0000256" key="14">
    <source>
        <dbReference type="ARBA" id="ARBA00023128"/>
    </source>
</evidence>
<comment type="function">
    <text evidence="1">Core subunit of the mitochondrial membrane respiratory chain NADH dehydrogenase (Complex I) that is believed to belong to the minimal assembly required for catalysis. Complex I functions in the transfer of electrons from NADH to the respiratory chain. The immediate electron acceptor for the enzyme is believed to be ubiquinone.</text>
</comment>
<dbReference type="GO" id="GO:0016651">
    <property type="term" value="F:oxidoreductase activity, acting on NAD(P)H"/>
    <property type="evidence" value="ECO:0007669"/>
    <property type="project" value="InterPro"/>
</dbReference>
<feature type="transmembrane region" description="Helical" evidence="17">
    <location>
        <begin position="20"/>
        <end position="44"/>
    </location>
</feature>
<keyword evidence="9 17" id="KW-1278">Translocase</keyword>
<evidence type="ECO:0000256" key="15">
    <source>
        <dbReference type="ARBA" id="ARBA00023136"/>
    </source>
</evidence>
<dbReference type="PANTHER" id="PTHR11434:SF0">
    <property type="entry name" value="NADH-UBIQUINONE OXIDOREDUCTASE CHAIN 4L"/>
    <property type="match status" value="1"/>
</dbReference>
<evidence type="ECO:0000256" key="1">
    <source>
        <dbReference type="ARBA" id="ARBA00003257"/>
    </source>
</evidence>
<dbReference type="InterPro" id="IPR001133">
    <property type="entry name" value="NADH_UbQ_OxRdtase_chain4L/K"/>
</dbReference>
<dbReference type="AlphaFoldDB" id="A0A3G1GQA1"/>
<dbReference type="InterPro" id="IPR039428">
    <property type="entry name" value="NUOK/Mnh_C1-like"/>
</dbReference>
<keyword evidence="10 17" id="KW-0249">Electron transport</keyword>
<comment type="function">
    <text evidence="17">Core subunit of the mitochondrial membrane respiratory chain NADH dehydrogenase (Complex I) which catalyzes electron transfer from NADH through the respiratory chain, using ubiquinone as an electron acceptor.</text>
</comment>
<evidence type="ECO:0000256" key="11">
    <source>
        <dbReference type="ARBA" id="ARBA00022989"/>
    </source>
</evidence>
<dbReference type="Gene3D" id="1.10.287.3510">
    <property type="match status" value="1"/>
</dbReference>
<sequence length="89" mass="10115">MFILMFLSGLISFSASRKHLLVMLLSLEFLSLSMFFGLFVYLSLVGQETFFCLIFLTMSVCEASLGLAVLVLMIRNHGNDYIMSMNSLW</sequence>
<evidence type="ECO:0000256" key="10">
    <source>
        <dbReference type="ARBA" id="ARBA00022982"/>
    </source>
</evidence>
<protein>
    <recommendedName>
        <fullName evidence="5 17">NADH-ubiquinone oxidoreductase chain 4L</fullName>
        <ecNumber evidence="4 17">7.1.1.2</ecNumber>
    </recommendedName>
</protein>
<dbReference type="GO" id="GO:0005743">
    <property type="term" value="C:mitochondrial inner membrane"/>
    <property type="evidence" value="ECO:0007669"/>
    <property type="project" value="UniProtKB-SubCell"/>
</dbReference>
<dbReference type="PANTHER" id="PTHR11434">
    <property type="entry name" value="NADH-UBIQUINONE OXIDOREDUCTASE SUBUNIT ND4L"/>
    <property type="match status" value="1"/>
</dbReference>
<evidence type="ECO:0000256" key="7">
    <source>
        <dbReference type="ARBA" id="ARBA00022660"/>
    </source>
</evidence>
<organism evidence="18">
    <name type="scientific">Lachnaia hirta</name>
    <dbReference type="NCBI Taxonomy" id="1425577"/>
    <lineage>
        <taxon>Eukaryota</taxon>
        <taxon>Metazoa</taxon>
        <taxon>Ecdysozoa</taxon>
        <taxon>Arthropoda</taxon>
        <taxon>Hexapoda</taxon>
        <taxon>Insecta</taxon>
        <taxon>Pterygota</taxon>
        <taxon>Neoptera</taxon>
        <taxon>Endopterygota</taxon>
        <taxon>Coleoptera</taxon>
        <taxon>Polyphaga</taxon>
        <taxon>Cucujiformia</taxon>
        <taxon>Chrysomeloidea</taxon>
        <taxon>Chrysomelidae</taxon>
        <taxon>Clytrinae</taxon>
        <taxon>Lachnaia</taxon>
    </lineage>
</organism>
<evidence type="ECO:0000313" key="18">
    <source>
        <dbReference type="EMBL" id="APX39975.1"/>
    </source>
</evidence>
<comment type="similarity">
    <text evidence="3 17">Belongs to the complex I subunit 4L family.</text>
</comment>
<feature type="transmembrane region" description="Helical" evidence="17">
    <location>
        <begin position="50"/>
        <end position="74"/>
    </location>
</feature>
<keyword evidence="14 17" id="KW-0496">Mitochondrion</keyword>
<evidence type="ECO:0000256" key="4">
    <source>
        <dbReference type="ARBA" id="ARBA00012944"/>
    </source>
</evidence>
<dbReference type="GO" id="GO:0030964">
    <property type="term" value="C:NADH dehydrogenase complex"/>
    <property type="evidence" value="ECO:0007669"/>
    <property type="project" value="TreeGrafter"/>
</dbReference>
<keyword evidence="13 17" id="KW-0830">Ubiquinone</keyword>
<keyword evidence="15 17" id="KW-0472">Membrane</keyword>
<comment type="catalytic activity">
    <reaction evidence="16 17">
        <text>a ubiquinone + NADH + 5 H(+)(in) = a ubiquinol + NAD(+) + 4 H(+)(out)</text>
        <dbReference type="Rhea" id="RHEA:29091"/>
        <dbReference type="Rhea" id="RHEA-COMP:9565"/>
        <dbReference type="Rhea" id="RHEA-COMP:9566"/>
        <dbReference type="ChEBI" id="CHEBI:15378"/>
        <dbReference type="ChEBI" id="CHEBI:16389"/>
        <dbReference type="ChEBI" id="CHEBI:17976"/>
        <dbReference type="ChEBI" id="CHEBI:57540"/>
        <dbReference type="ChEBI" id="CHEBI:57945"/>
        <dbReference type="EC" id="7.1.1.2"/>
    </reaction>
</comment>